<dbReference type="Pfam" id="PF19789">
    <property type="entry name" value="DUF6273"/>
    <property type="match status" value="1"/>
</dbReference>
<dbReference type="AlphaFoldDB" id="A0A9X8Y896"/>
<evidence type="ECO:0000259" key="1">
    <source>
        <dbReference type="Pfam" id="PF19789"/>
    </source>
</evidence>
<keyword evidence="3" id="KW-1185">Reference proteome</keyword>
<evidence type="ECO:0000313" key="3">
    <source>
        <dbReference type="Proteomes" id="UP000294682"/>
    </source>
</evidence>
<sequence>MYGEDYNVQTIARKVFLLSAYELCLNNDRTLAFNVEGTKIPYYNTQANRIVRYNGKAAEYWTRSNANDHNRYTFTITDVGYYESRDVGSSSASYGVVPTFLLPSTLWVNDDGSVTTNTSPTISGSNQNLGNKNANFNITYSVNDVNTSDALTITEKRDSTTIRTINNATRNLTYTIPITITGVTLGAHTVTITVSDGKGGTATRTYTFTRVNAAPTISGSDQNLGSKNKGFVLTYRVADADNDALTVTEKLNGTVLQTINNAPKNTDITLELSDAQVYALDLDSQNTVTIQAQDPNGGVAYRNYTFTRVNAAPTISGEDETLGTVEEPFFRDYIISDVEGDVVTVTELVDDATIRTFEAVHGETNTITLPMENWRILPNGQHTLKVEAVDAKGAKSVRLFQFSKNETSILFTLAAPIAADAQPKKILISPIWSIAGGTATVEACNNAFDEAPTWEDITAQVLVNRHFNFINTTKTAEQWGINVRFTIDKNDGFEGEISVNGFGGAFE</sequence>
<comment type="caution">
    <text evidence="2">The sequence shown here is derived from an EMBL/GenBank/DDBJ whole genome shotgun (WGS) entry which is preliminary data.</text>
</comment>
<dbReference type="EMBL" id="SLUK01000006">
    <property type="protein sequence ID" value="TCL43234.1"/>
    <property type="molecule type" value="Genomic_DNA"/>
</dbReference>
<reference evidence="2 3" key="1">
    <citation type="submission" date="2019-03" db="EMBL/GenBank/DDBJ databases">
        <title>Genomic Encyclopedia of Type Strains, Phase IV (KMG-IV): sequencing the most valuable type-strain genomes for metagenomic binning, comparative biology and taxonomic classification.</title>
        <authorList>
            <person name="Goeker M."/>
        </authorList>
    </citation>
    <scope>NUCLEOTIDE SEQUENCE [LARGE SCALE GENOMIC DNA]</scope>
    <source>
        <strain evidence="2 3">DSM 100433</strain>
    </source>
</reference>
<name>A0A9X8Y896_9FIRM</name>
<gene>
    <name evidence="2" type="ORF">EDD78_10694</name>
</gene>
<evidence type="ECO:0000313" key="2">
    <source>
        <dbReference type="EMBL" id="TCL43234.1"/>
    </source>
</evidence>
<dbReference type="Proteomes" id="UP000294682">
    <property type="component" value="Unassembled WGS sequence"/>
</dbReference>
<feature type="domain" description="DUF6273" evidence="1">
    <location>
        <begin position="6"/>
        <end position="104"/>
    </location>
</feature>
<accession>A0A9X8Y896</accession>
<proteinExistence type="predicted"/>
<dbReference type="InterPro" id="IPR046240">
    <property type="entry name" value="DUF6273"/>
</dbReference>
<protein>
    <recommendedName>
        <fullName evidence="1">DUF6273 domain-containing protein</fullName>
    </recommendedName>
</protein>
<organism evidence="2 3">
    <name type="scientific">Harryflintia acetispora</name>
    <dbReference type="NCBI Taxonomy" id="1849041"/>
    <lineage>
        <taxon>Bacteria</taxon>
        <taxon>Bacillati</taxon>
        <taxon>Bacillota</taxon>
        <taxon>Clostridia</taxon>
        <taxon>Eubacteriales</taxon>
        <taxon>Oscillospiraceae</taxon>
        <taxon>Harryflintia</taxon>
    </lineage>
</organism>